<evidence type="ECO:0000256" key="3">
    <source>
        <dbReference type="ARBA" id="ARBA00023125"/>
    </source>
</evidence>
<dbReference type="FunFam" id="1.10.10.10:FF:000001">
    <property type="entry name" value="LysR family transcriptional regulator"/>
    <property type="match status" value="1"/>
</dbReference>
<evidence type="ECO:0000256" key="4">
    <source>
        <dbReference type="ARBA" id="ARBA00023163"/>
    </source>
</evidence>
<dbReference type="Gene3D" id="3.40.190.290">
    <property type="match status" value="1"/>
</dbReference>
<dbReference type="PRINTS" id="PR00039">
    <property type="entry name" value="HTHLYSR"/>
</dbReference>
<keyword evidence="2" id="KW-0805">Transcription regulation</keyword>
<dbReference type="Proteomes" id="UP000274033">
    <property type="component" value="Unassembled WGS sequence"/>
</dbReference>
<sequence>MEIRHFITFNKVIETGSFTQAAEHLGYTQSTVTSHIQTLEEHLGSPLFDRMGRKVRLTEIGKKLLPYTKEILDTYRKIESLTNEEEDIRGTLKIAAPESLTVYRLEPILREYRKKFPHVSIRLSNATCGANKKAILDGNADIAFVMLPKFEDSDLVIHPLLNESIVLVGSPDCSIRSLTDCVENQKLSECFITNEKEASYRRVFEEYLREKGIVPSNIMELWSIEAIKRSVMSGLGISYLPLMTVQNEVEEGKLKSIPCEAGLKQIYSQVIYHKNKWVSPALASFIDITLKHAKDWSCDKGQLF</sequence>
<dbReference type="Pfam" id="PF00126">
    <property type="entry name" value="HTH_1"/>
    <property type="match status" value="1"/>
</dbReference>
<name>A0A3N9UAN6_9BACI</name>
<dbReference type="InterPro" id="IPR036390">
    <property type="entry name" value="WH_DNA-bd_sf"/>
</dbReference>
<evidence type="ECO:0000259" key="5">
    <source>
        <dbReference type="PROSITE" id="PS50931"/>
    </source>
</evidence>
<comment type="similarity">
    <text evidence="1">Belongs to the LysR transcriptional regulatory family.</text>
</comment>
<dbReference type="PROSITE" id="PS50931">
    <property type="entry name" value="HTH_LYSR"/>
    <property type="match status" value="1"/>
</dbReference>
<keyword evidence="4" id="KW-0804">Transcription</keyword>
<proteinExistence type="inferred from homology"/>
<dbReference type="CDD" id="cd05466">
    <property type="entry name" value="PBP2_LTTR_substrate"/>
    <property type="match status" value="1"/>
</dbReference>
<evidence type="ECO:0000313" key="6">
    <source>
        <dbReference type="EMBL" id="RQW73619.1"/>
    </source>
</evidence>
<dbReference type="GO" id="GO:0003700">
    <property type="term" value="F:DNA-binding transcription factor activity"/>
    <property type="evidence" value="ECO:0007669"/>
    <property type="project" value="InterPro"/>
</dbReference>
<dbReference type="PANTHER" id="PTHR30126">
    <property type="entry name" value="HTH-TYPE TRANSCRIPTIONAL REGULATOR"/>
    <property type="match status" value="1"/>
</dbReference>
<organism evidence="6 7">
    <name type="scientific">Lysinibacillus composti</name>
    <dbReference type="NCBI Taxonomy" id="720633"/>
    <lineage>
        <taxon>Bacteria</taxon>
        <taxon>Bacillati</taxon>
        <taxon>Bacillota</taxon>
        <taxon>Bacilli</taxon>
        <taxon>Bacillales</taxon>
        <taxon>Bacillaceae</taxon>
        <taxon>Lysinibacillus</taxon>
    </lineage>
</organism>
<reference evidence="6 7" key="1">
    <citation type="journal article" date="2013" name="J. Microbiol.">
        <title>Lysinibacillus chungkukjangi sp. nov., isolated from Chungkukjang, Korean fermented soybean food.</title>
        <authorList>
            <person name="Kim S.J."/>
            <person name="Jang Y.H."/>
            <person name="Hamada M."/>
            <person name="Ahn J.H."/>
            <person name="Weon H.Y."/>
            <person name="Suzuki K."/>
            <person name="Whang K.S."/>
            <person name="Kwon S.W."/>
        </authorList>
    </citation>
    <scope>NUCLEOTIDE SEQUENCE [LARGE SCALE GENOMIC DNA]</scope>
    <source>
        <strain evidence="6 7">MCCC 1A12701</strain>
    </source>
</reference>
<evidence type="ECO:0000256" key="2">
    <source>
        <dbReference type="ARBA" id="ARBA00023015"/>
    </source>
</evidence>
<dbReference type="RefSeq" id="WP_124766219.1">
    <property type="nucleotide sequence ID" value="NZ_JAFBDY010000016.1"/>
</dbReference>
<evidence type="ECO:0000256" key="1">
    <source>
        <dbReference type="ARBA" id="ARBA00009437"/>
    </source>
</evidence>
<dbReference type="OrthoDB" id="9803735at2"/>
<dbReference type="AlphaFoldDB" id="A0A3N9UAN6"/>
<comment type="caution">
    <text evidence="6">The sequence shown here is derived from an EMBL/GenBank/DDBJ whole genome shotgun (WGS) entry which is preliminary data.</text>
</comment>
<dbReference type="SUPFAM" id="SSF53850">
    <property type="entry name" value="Periplasmic binding protein-like II"/>
    <property type="match status" value="1"/>
</dbReference>
<dbReference type="InterPro" id="IPR036388">
    <property type="entry name" value="WH-like_DNA-bd_sf"/>
</dbReference>
<dbReference type="GO" id="GO:0000976">
    <property type="term" value="F:transcription cis-regulatory region binding"/>
    <property type="evidence" value="ECO:0007669"/>
    <property type="project" value="TreeGrafter"/>
</dbReference>
<dbReference type="EMBL" id="RRCT01000017">
    <property type="protein sequence ID" value="RQW73619.1"/>
    <property type="molecule type" value="Genomic_DNA"/>
</dbReference>
<dbReference type="PANTHER" id="PTHR30126:SF100">
    <property type="entry name" value="LYSR-FAMILY TRANSCRIPTIONAL REGULATOR"/>
    <property type="match status" value="1"/>
</dbReference>
<gene>
    <name evidence="6" type="ORF">EBB45_15315</name>
</gene>
<dbReference type="Pfam" id="PF03466">
    <property type="entry name" value="LysR_substrate"/>
    <property type="match status" value="1"/>
</dbReference>
<accession>A0A3N9UAN6</accession>
<keyword evidence="7" id="KW-1185">Reference proteome</keyword>
<protein>
    <submittedName>
        <fullName evidence="6">LysR family transcriptional regulator</fullName>
    </submittedName>
</protein>
<dbReference type="InterPro" id="IPR005119">
    <property type="entry name" value="LysR_subst-bd"/>
</dbReference>
<dbReference type="SUPFAM" id="SSF46785">
    <property type="entry name" value="Winged helix' DNA-binding domain"/>
    <property type="match status" value="1"/>
</dbReference>
<dbReference type="Gene3D" id="1.10.10.10">
    <property type="entry name" value="Winged helix-like DNA-binding domain superfamily/Winged helix DNA-binding domain"/>
    <property type="match status" value="1"/>
</dbReference>
<evidence type="ECO:0000313" key="7">
    <source>
        <dbReference type="Proteomes" id="UP000274033"/>
    </source>
</evidence>
<feature type="domain" description="HTH lysR-type" evidence="5">
    <location>
        <begin position="1"/>
        <end position="58"/>
    </location>
</feature>
<dbReference type="InterPro" id="IPR000847">
    <property type="entry name" value="LysR_HTH_N"/>
</dbReference>
<keyword evidence="3" id="KW-0238">DNA-binding</keyword>